<gene>
    <name evidence="2" type="ORF">A5CPEGH6_03960</name>
</gene>
<dbReference type="KEGG" id="ada:A5CPEGH6_03960"/>
<evidence type="ECO:0000259" key="1">
    <source>
        <dbReference type="Pfam" id="PF18863"/>
    </source>
</evidence>
<protein>
    <recommendedName>
        <fullName evidence="1">HEPN AbiJ-N-terminal domain-containing protein</fullName>
    </recommendedName>
</protein>
<accession>A0A4Y1X0E7</accession>
<dbReference type="OrthoDB" id="9786278at2"/>
<feature type="domain" description="HEPN AbiJ-N-terminal" evidence="1">
    <location>
        <begin position="3"/>
        <end position="165"/>
    </location>
</feature>
<dbReference type="GeneID" id="98672366"/>
<evidence type="ECO:0000313" key="2">
    <source>
        <dbReference type="EMBL" id="BBL05758.1"/>
    </source>
</evidence>
<dbReference type="InterPro" id="IPR049503">
    <property type="entry name" value="AbiJ_NTD4"/>
</dbReference>
<proteinExistence type="predicted"/>
<dbReference type="AlphaFoldDB" id="A0A4Y1X0E7"/>
<sequence>MKLFSERYGYTKPSDVIIREKITPEIQNAICSCYDKLKNRLFLDSGLYFDTDPYIALEQYLWTYFLNNREGDFQDGRRYYIVATAFLEDKNNSWYRKLDIVECTIKYLQDIDKRYNNWRTPVNQMFIKQLNFEFERLNFAYRIIGQEIVEITSKSEIATIEDAMANTSRNIKIHLNRALELYAQRPTADYRNSIKESISAVEAFCREKTDENSLGKALNHLEANGIIIPKLLKVAFDKLYAYTNQPDTGIRHALMDSDGAYTPASEEALFMLVSCSAFLNYLCRKIR</sequence>
<name>A0A4Y1X0E7_9BACT</name>
<organism evidence="2 3">
    <name type="scientific">Alistipes dispar</name>
    <dbReference type="NCBI Taxonomy" id="2585119"/>
    <lineage>
        <taxon>Bacteria</taxon>
        <taxon>Pseudomonadati</taxon>
        <taxon>Bacteroidota</taxon>
        <taxon>Bacteroidia</taxon>
        <taxon>Bacteroidales</taxon>
        <taxon>Rikenellaceae</taxon>
        <taxon>Alistipes</taxon>
    </lineage>
</organism>
<keyword evidence="3" id="KW-1185">Reference proteome</keyword>
<dbReference type="Proteomes" id="UP000319374">
    <property type="component" value="Chromosome"/>
</dbReference>
<evidence type="ECO:0000313" key="3">
    <source>
        <dbReference type="Proteomes" id="UP000319374"/>
    </source>
</evidence>
<reference evidence="3" key="1">
    <citation type="submission" date="2019-06" db="EMBL/GenBank/DDBJ databases">
        <title>Alistipes onderdonkii subsp. vulgaris subsp. nov., Alistipes dispar sp. nov. and Alistipes communis sp. nov., isolated from human faeces, and creation of Alistipes onderdonkii subsp. onderdonkii subsp. nov.</title>
        <authorList>
            <person name="Sakamoto M."/>
            <person name="Ikeyama N."/>
            <person name="Ogata Y."/>
            <person name="Suda W."/>
            <person name="Iino T."/>
            <person name="Hattori M."/>
            <person name="Ohkuma M."/>
        </authorList>
    </citation>
    <scope>NUCLEOTIDE SEQUENCE [LARGE SCALE GENOMIC DNA]</scope>
    <source>
        <strain evidence="3">5CPEGH6</strain>
    </source>
</reference>
<dbReference type="RefSeq" id="WP_032135133.1">
    <property type="nucleotide sequence ID" value="NZ_AP019736.1"/>
</dbReference>
<dbReference type="Pfam" id="PF18863">
    <property type="entry name" value="AbiJ_NTD4"/>
    <property type="match status" value="1"/>
</dbReference>
<dbReference type="EMBL" id="AP019736">
    <property type="protein sequence ID" value="BBL05758.1"/>
    <property type="molecule type" value="Genomic_DNA"/>
</dbReference>